<gene>
    <name evidence="3" type="ORF">ACFQ1S_37595</name>
</gene>
<dbReference type="EMBL" id="JBHTIS010003137">
    <property type="protein sequence ID" value="MFD1050845.1"/>
    <property type="molecule type" value="Genomic_DNA"/>
</dbReference>
<dbReference type="Proteomes" id="UP001597045">
    <property type="component" value="Unassembled WGS sequence"/>
</dbReference>
<sequence length="154" mass="15697">MRKFASAVVATLGVAGVLLSAQMANADDVKGSIGLVPDSGKPGDSIQLIGKCSAPDFKAQPLVSGGAFTPSNVTLVDHSPGQAATTDVWGFPVVAKNAKPGKYTVSYMCGPYRQHMTFTVLPADVKKPTTTPKPAQVKVKPKGAANTGDGSAVA</sequence>
<protein>
    <submittedName>
        <fullName evidence="3">Uncharacterized protein</fullName>
    </submittedName>
</protein>
<comment type="caution">
    <text evidence="3">The sequence shown here is derived from an EMBL/GenBank/DDBJ whole genome shotgun (WGS) entry which is preliminary data.</text>
</comment>
<evidence type="ECO:0000313" key="4">
    <source>
        <dbReference type="Proteomes" id="UP001597045"/>
    </source>
</evidence>
<feature type="signal peptide" evidence="2">
    <location>
        <begin position="1"/>
        <end position="26"/>
    </location>
</feature>
<evidence type="ECO:0000256" key="1">
    <source>
        <dbReference type="SAM" id="MobiDB-lite"/>
    </source>
</evidence>
<organism evidence="3 4">
    <name type="scientific">Kibdelosporangium lantanae</name>
    <dbReference type="NCBI Taxonomy" id="1497396"/>
    <lineage>
        <taxon>Bacteria</taxon>
        <taxon>Bacillati</taxon>
        <taxon>Actinomycetota</taxon>
        <taxon>Actinomycetes</taxon>
        <taxon>Pseudonocardiales</taxon>
        <taxon>Pseudonocardiaceae</taxon>
        <taxon>Kibdelosporangium</taxon>
    </lineage>
</organism>
<evidence type="ECO:0000256" key="2">
    <source>
        <dbReference type="SAM" id="SignalP"/>
    </source>
</evidence>
<keyword evidence="2" id="KW-0732">Signal</keyword>
<feature type="region of interest" description="Disordered" evidence="1">
    <location>
        <begin position="128"/>
        <end position="154"/>
    </location>
</feature>
<name>A0ABW3MNW7_9PSEU</name>
<evidence type="ECO:0000313" key="3">
    <source>
        <dbReference type="EMBL" id="MFD1050845.1"/>
    </source>
</evidence>
<accession>A0ABW3MNW7</accession>
<keyword evidence="4" id="KW-1185">Reference proteome</keyword>
<proteinExistence type="predicted"/>
<feature type="chain" id="PRO_5046479436" evidence="2">
    <location>
        <begin position="27"/>
        <end position="154"/>
    </location>
</feature>
<reference evidence="4" key="1">
    <citation type="journal article" date="2019" name="Int. J. Syst. Evol. Microbiol.">
        <title>The Global Catalogue of Microorganisms (GCM) 10K type strain sequencing project: providing services to taxonomists for standard genome sequencing and annotation.</title>
        <authorList>
            <consortium name="The Broad Institute Genomics Platform"/>
            <consortium name="The Broad Institute Genome Sequencing Center for Infectious Disease"/>
            <person name="Wu L."/>
            <person name="Ma J."/>
        </authorList>
    </citation>
    <scope>NUCLEOTIDE SEQUENCE [LARGE SCALE GENOMIC DNA]</scope>
    <source>
        <strain evidence="4">JCM 31486</strain>
    </source>
</reference>